<dbReference type="InterPro" id="IPR029016">
    <property type="entry name" value="GAF-like_dom_sf"/>
</dbReference>
<organism evidence="1 2">
    <name type="scientific">Ammonifex degensii (strain DSM 10501 / KC4)</name>
    <dbReference type="NCBI Taxonomy" id="429009"/>
    <lineage>
        <taxon>Bacteria</taxon>
        <taxon>Bacillati</taxon>
        <taxon>Bacillota</taxon>
        <taxon>Clostridia</taxon>
        <taxon>Thermoanaerobacterales</taxon>
        <taxon>Thermoanaerobacteraceae</taxon>
        <taxon>Ammonifex</taxon>
    </lineage>
</organism>
<dbReference type="AlphaFoldDB" id="C9RD62"/>
<dbReference type="Proteomes" id="UP000002620">
    <property type="component" value="Chromosome"/>
</dbReference>
<evidence type="ECO:0000313" key="1">
    <source>
        <dbReference type="EMBL" id="ACX52189.1"/>
    </source>
</evidence>
<accession>C9RD62</accession>
<dbReference type="STRING" id="429009.Adeg_1058"/>
<dbReference type="HOGENOM" id="CLU_2021869_0_0_9"/>
<dbReference type="OrthoDB" id="9897072at2"/>
<protein>
    <submittedName>
        <fullName evidence="1">Uncharacterized protein</fullName>
    </submittedName>
</protein>
<keyword evidence="2" id="KW-1185">Reference proteome</keyword>
<dbReference type="eggNOG" id="COG3284">
    <property type="taxonomic scope" value="Bacteria"/>
</dbReference>
<reference evidence="1 2" key="1">
    <citation type="submission" date="2009-10" db="EMBL/GenBank/DDBJ databases">
        <title>Complete sequence of chromosome of Ammonifex degensii KC4.</title>
        <authorList>
            <consortium name="US DOE Joint Genome Institute"/>
            <person name="Kerfeld C."/>
            <person name="Goodner B."/>
            <person name="Huber H."/>
            <person name="Stetter K."/>
            <person name="Lucas S."/>
            <person name="Copeland A."/>
            <person name="Lapidus A."/>
            <person name="Glavina del Rio T."/>
            <person name="Dalin E."/>
            <person name="Tice H."/>
            <person name="Bruce D."/>
            <person name="Goodwin L."/>
            <person name="Pitluck S."/>
            <person name="Saunders E."/>
            <person name="Brettin T."/>
            <person name="Detter J.C."/>
            <person name="Han C."/>
            <person name="Larimer F."/>
            <person name="Land M."/>
            <person name="Hauser L."/>
            <person name="Kyrpides N."/>
            <person name="Ovchinnikova G."/>
            <person name="Richardson P."/>
        </authorList>
    </citation>
    <scope>NUCLEOTIDE SEQUENCE [LARGE SCALE GENOMIC DNA]</scope>
    <source>
        <strain evidence="2">DSM 10501 / KC4</strain>
    </source>
</reference>
<dbReference type="RefSeq" id="WP_015739066.1">
    <property type="nucleotide sequence ID" value="NC_013385.1"/>
</dbReference>
<gene>
    <name evidence="1" type="ordered locus">Adeg_1058</name>
</gene>
<dbReference type="Gene3D" id="3.30.450.40">
    <property type="match status" value="1"/>
</dbReference>
<dbReference type="KEGG" id="adg:Adeg_1058"/>
<sequence>MAKNYCSYLCTAAELEASYARCCSLGVPPELARLRKILPPARLASRPKANAALLSLVEQLISPVCCIGPQRHYIYILCDPELMALKIFAALEVLAATENTVSCSSPKRQVSFFCRFFESLFT</sequence>
<proteinExistence type="predicted"/>
<name>C9RD62_AMMDK</name>
<dbReference type="EMBL" id="CP001785">
    <property type="protein sequence ID" value="ACX52189.1"/>
    <property type="molecule type" value="Genomic_DNA"/>
</dbReference>
<evidence type="ECO:0000313" key="2">
    <source>
        <dbReference type="Proteomes" id="UP000002620"/>
    </source>
</evidence>